<accession>A0A975A0Z1</accession>
<keyword evidence="1" id="KW-0472">Membrane</keyword>
<gene>
    <name evidence="2" type="ORF">JR347_17295</name>
</gene>
<feature type="transmembrane region" description="Helical" evidence="1">
    <location>
        <begin position="118"/>
        <end position="138"/>
    </location>
</feature>
<keyword evidence="1" id="KW-0812">Transmembrane</keyword>
<organism evidence="2 3">
    <name type="scientific">Fulvivirga lutea</name>
    <dbReference type="NCBI Taxonomy" id="2810512"/>
    <lineage>
        <taxon>Bacteria</taxon>
        <taxon>Pseudomonadati</taxon>
        <taxon>Bacteroidota</taxon>
        <taxon>Cytophagia</taxon>
        <taxon>Cytophagales</taxon>
        <taxon>Fulvivirgaceae</taxon>
        <taxon>Fulvivirga</taxon>
    </lineage>
</organism>
<evidence type="ECO:0000313" key="3">
    <source>
        <dbReference type="Proteomes" id="UP000662783"/>
    </source>
</evidence>
<protein>
    <submittedName>
        <fullName evidence="2">Uncharacterized protein</fullName>
    </submittedName>
</protein>
<feature type="transmembrane region" description="Helical" evidence="1">
    <location>
        <begin position="38"/>
        <end position="58"/>
    </location>
</feature>
<reference evidence="2" key="1">
    <citation type="submission" date="2021-02" db="EMBL/GenBank/DDBJ databases">
        <title>Fulvivirga sp. S481 isolated from sea water.</title>
        <authorList>
            <person name="Bae S.S."/>
            <person name="Baek K."/>
        </authorList>
    </citation>
    <scope>NUCLEOTIDE SEQUENCE</scope>
    <source>
        <strain evidence="2">S481</strain>
    </source>
</reference>
<dbReference type="RefSeq" id="WP_205721827.1">
    <property type="nucleotide sequence ID" value="NZ_CP070608.1"/>
</dbReference>
<feature type="transmembrane region" description="Helical" evidence="1">
    <location>
        <begin position="92"/>
        <end position="111"/>
    </location>
</feature>
<dbReference type="EMBL" id="CP070608">
    <property type="protein sequence ID" value="QSE97316.1"/>
    <property type="molecule type" value="Genomic_DNA"/>
</dbReference>
<proteinExistence type="predicted"/>
<feature type="transmembrane region" description="Helical" evidence="1">
    <location>
        <begin position="150"/>
        <end position="169"/>
    </location>
</feature>
<dbReference type="AlphaFoldDB" id="A0A975A0Z1"/>
<name>A0A975A0Z1_9BACT</name>
<feature type="transmembrane region" description="Helical" evidence="1">
    <location>
        <begin position="12"/>
        <end position="32"/>
    </location>
</feature>
<keyword evidence="1" id="KW-1133">Transmembrane helix</keyword>
<dbReference type="Proteomes" id="UP000662783">
    <property type="component" value="Chromosome"/>
</dbReference>
<feature type="transmembrane region" description="Helical" evidence="1">
    <location>
        <begin position="65"/>
        <end position="86"/>
    </location>
</feature>
<evidence type="ECO:0000256" key="1">
    <source>
        <dbReference type="SAM" id="Phobius"/>
    </source>
</evidence>
<dbReference type="KEGG" id="fuv:JR347_17295"/>
<keyword evidence="3" id="KW-1185">Reference proteome</keyword>
<evidence type="ECO:0000313" key="2">
    <source>
        <dbReference type="EMBL" id="QSE97316.1"/>
    </source>
</evidence>
<sequence>MLFNDDAKKNAFLLYCYFQFLLGLFIVALTFRHPESEVYLIPSIIINLCVPAILMYISRFRFKEAVMALIGISFVCTTAYVVTTAIDNQNALAAMLFITYFIHACVLSIVFGQKVGLIYFFVGFLCVLLKQLNVFKAYEFEFIYSYSKMEYMLFLTLYLGTLMKFLHIAQNSKQ</sequence>